<evidence type="ECO:0000313" key="3">
    <source>
        <dbReference type="Proteomes" id="UP000325313"/>
    </source>
</evidence>
<evidence type="ECO:0000313" key="2">
    <source>
        <dbReference type="EMBL" id="KAA1078998.1"/>
    </source>
</evidence>
<dbReference type="Proteomes" id="UP000325313">
    <property type="component" value="Unassembled WGS sequence"/>
</dbReference>
<dbReference type="EMBL" id="VDEP01000445">
    <property type="protein sequence ID" value="KAA1078998.1"/>
    <property type="molecule type" value="Genomic_DNA"/>
</dbReference>
<accession>A0A5B0MS91</accession>
<proteinExistence type="predicted"/>
<reference evidence="2 3" key="1">
    <citation type="submission" date="2019-05" db="EMBL/GenBank/DDBJ databases">
        <title>Emergence of the Ug99 lineage of the wheat stem rust pathogen through somatic hybridization.</title>
        <authorList>
            <person name="Li F."/>
            <person name="Upadhyaya N.M."/>
            <person name="Sperschneider J."/>
            <person name="Matny O."/>
            <person name="Nguyen-Phuc H."/>
            <person name="Mago R."/>
            <person name="Raley C."/>
            <person name="Miller M.E."/>
            <person name="Silverstein K.A.T."/>
            <person name="Henningsen E."/>
            <person name="Hirsch C.D."/>
            <person name="Visser B."/>
            <person name="Pretorius Z.A."/>
            <person name="Steffenson B.J."/>
            <person name="Schwessinger B."/>
            <person name="Dodds P.N."/>
            <person name="Figueroa M."/>
        </authorList>
    </citation>
    <scope>NUCLEOTIDE SEQUENCE [LARGE SCALE GENOMIC DNA]</scope>
    <source>
        <strain evidence="2 3">Ug99</strain>
    </source>
</reference>
<organism evidence="2 3">
    <name type="scientific">Puccinia graminis f. sp. tritici</name>
    <dbReference type="NCBI Taxonomy" id="56615"/>
    <lineage>
        <taxon>Eukaryota</taxon>
        <taxon>Fungi</taxon>
        <taxon>Dikarya</taxon>
        <taxon>Basidiomycota</taxon>
        <taxon>Pucciniomycotina</taxon>
        <taxon>Pucciniomycetes</taxon>
        <taxon>Pucciniales</taxon>
        <taxon>Pucciniaceae</taxon>
        <taxon>Puccinia</taxon>
    </lineage>
</organism>
<dbReference type="AlphaFoldDB" id="A0A5B0MS91"/>
<name>A0A5B0MS91_PUCGR</name>
<gene>
    <name evidence="2" type="ORF">PGTUg99_019948</name>
</gene>
<protein>
    <submittedName>
        <fullName evidence="2">Uncharacterized protein</fullName>
    </submittedName>
</protein>
<sequence>MIDAAAVSGTIIGVETNRQAQQREAEDRRREAEDRRREAKDRRREAKDRRREAEDRRQEGEAVAVLKSLEGILSTLRELAEAAAVLRITRDSRA</sequence>
<comment type="caution">
    <text evidence="2">The sequence shown here is derived from an EMBL/GenBank/DDBJ whole genome shotgun (WGS) entry which is preliminary data.</text>
</comment>
<feature type="compositionally biased region" description="Basic and acidic residues" evidence="1">
    <location>
        <begin position="21"/>
        <end position="60"/>
    </location>
</feature>
<evidence type="ECO:0000256" key="1">
    <source>
        <dbReference type="SAM" id="MobiDB-lite"/>
    </source>
</evidence>
<feature type="region of interest" description="Disordered" evidence="1">
    <location>
        <begin position="1"/>
        <end position="61"/>
    </location>
</feature>